<accession>A0A7S4SWV9</accession>
<organism evidence="3">
    <name type="scientific">Alexandrium monilatum</name>
    <dbReference type="NCBI Taxonomy" id="311494"/>
    <lineage>
        <taxon>Eukaryota</taxon>
        <taxon>Sar</taxon>
        <taxon>Alveolata</taxon>
        <taxon>Dinophyceae</taxon>
        <taxon>Gonyaulacales</taxon>
        <taxon>Pyrocystaceae</taxon>
        <taxon>Alexandrium</taxon>
    </lineage>
</organism>
<gene>
    <name evidence="3" type="ORF">AMON00008_LOCUS56998</name>
</gene>
<protein>
    <submittedName>
        <fullName evidence="3">Uncharacterized protein</fullName>
    </submittedName>
</protein>
<dbReference type="EMBL" id="HBNR01079838">
    <property type="protein sequence ID" value="CAE4656674.1"/>
    <property type="molecule type" value="Transcribed_RNA"/>
</dbReference>
<proteinExistence type="predicted"/>
<dbReference type="AlphaFoldDB" id="A0A7S4SWV9"/>
<name>A0A7S4SWV9_9DINO</name>
<evidence type="ECO:0000256" key="1">
    <source>
        <dbReference type="SAM" id="Coils"/>
    </source>
</evidence>
<reference evidence="3" key="1">
    <citation type="submission" date="2021-01" db="EMBL/GenBank/DDBJ databases">
        <authorList>
            <person name="Corre E."/>
            <person name="Pelletier E."/>
            <person name="Niang G."/>
            <person name="Scheremetjew M."/>
            <person name="Finn R."/>
            <person name="Kale V."/>
            <person name="Holt S."/>
            <person name="Cochrane G."/>
            <person name="Meng A."/>
            <person name="Brown T."/>
            <person name="Cohen L."/>
        </authorList>
    </citation>
    <scope>NUCLEOTIDE SEQUENCE</scope>
    <source>
        <strain evidence="3">CCMP3105</strain>
    </source>
</reference>
<feature type="region of interest" description="Disordered" evidence="2">
    <location>
        <begin position="1"/>
        <end position="22"/>
    </location>
</feature>
<feature type="coiled-coil region" evidence="1">
    <location>
        <begin position="38"/>
        <end position="73"/>
    </location>
</feature>
<sequence length="281" mass="32419">MAAYVPRSRTHSKPRPSTPQSVKLQGLNAEVGRMNFVYDEVNKRREAHQKQLLEMLEETVRSIKQAHSHMQQKAKHVREISKSYTSKFEHDLSVAREALHRDLDEATGKMEDTIDALSKRMAAAEDALARQREARLAHTEATLGPIRDEAARLAEELKVEQKARQLREREQEKMVMDEAEAFLRLLDQEKFAREQQLVELTRWAEPQQQHTSKQQSHLEKDTRNLVQSIRVSHRALTRERIENQHKIIECISGFVHKFRVHLDGDSGFKELETALAAAPAA</sequence>
<evidence type="ECO:0000256" key="2">
    <source>
        <dbReference type="SAM" id="MobiDB-lite"/>
    </source>
</evidence>
<keyword evidence="1" id="KW-0175">Coiled coil</keyword>
<evidence type="ECO:0000313" key="3">
    <source>
        <dbReference type="EMBL" id="CAE4656674.1"/>
    </source>
</evidence>